<reference evidence="1 2" key="1">
    <citation type="submission" date="2022-12" db="EMBL/GenBank/DDBJ databases">
        <title>Chromosome-scale assembly of the Ensete ventricosum genome.</title>
        <authorList>
            <person name="Dussert Y."/>
            <person name="Stocks J."/>
            <person name="Wendawek A."/>
            <person name="Woldeyes F."/>
            <person name="Nichols R.A."/>
            <person name="Borrell J.S."/>
        </authorList>
    </citation>
    <scope>NUCLEOTIDE SEQUENCE [LARGE SCALE GENOMIC DNA]</scope>
    <source>
        <strain evidence="2">cv. Maze</strain>
        <tissue evidence="1">Seeds</tissue>
    </source>
</reference>
<keyword evidence="2" id="KW-1185">Reference proteome</keyword>
<dbReference type="Proteomes" id="UP001222027">
    <property type="component" value="Unassembled WGS sequence"/>
</dbReference>
<gene>
    <name evidence="1" type="ORF">OPV22_008650</name>
</gene>
<proteinExistence type="predicted"/>
<comment type="caution">
    <text evidence="1">The sequence shown here is derived from an EMBL/GenBank/DDBJ whole genome shotgun (WGS) entry which is preliminary data.</text>
</comment>
<dbReference type="AlphaFoldDB" id="A0AAV8R3F7"/>
<dbReference type="EMBL" id="JAQQAF010000003">
    <property type="protein sequence ID" value="KAJ8498098.1"/>
    <property type="molecule type" value="Genomic_DNA"/>
</dbReference>
<sequence>MGAEEGLTEETFVVLSSCSRRSRARLAISSRESHASVLSIGSSREFHASILSVVSSDLCGKGWWMFPREKAGARGGLSIDGGGFVRLKEDSVLMTCHESSLLELPVIPVKILIFGGFTLTSKDGFHTYGKRSTFQAKMKRTLSPNLQLAGQVQYMTDFNTISGRDLPVPEHVDAQARSTRIKNAVFRWKKQAFRRDIL</sequence>
<evidence type="ECO:0000313" key="1">
    <source>
        <dbReference type="EMBL" id="KAJ8498098.1"/>
    </source>
</evidence>
<evidence type="ECO:0000313" key="2">
    <source>
        <dbReference type="Proteomes" id="UP001222027"/>
    </source>
</evidence>
<accession>A0AAV8R3F7</accession>
<protein>
    <submittedName>
        <fullName evidence="1">Uncharacterized protein</fullName>
    </submittedName>
</protein>
<name>A0AAV8R3F7_ENSVE</name>
<organism evidence="1 2">
    <name type="scientific">Ensete ventricosum</name>
    <name type="common">Abyssinian banana</name>
    <name type="synonym">Musa ensete</name>
    <dbReference type="NCBI Taxonomy" id="4639"/>
    <lineage>
        <taxon>Eukaryota</taxon>
        <taxon>Viridiplantae</taxon>
        <taxon>Streptophyta</taxon>
        <taxon>Embryophyta</taxon>
        <taxon>Tracheophyta</taxon>
        <taxon>Spermatophyta</taxon>
        <taxon>Magnoliopsida</taxon>
        <taxon>Liliopsida</taxon>
        <taxon>Zingiberales</taxon>
        <taxon>Musaceae</taxon>
        <taxon>Ensete</taxon>
    </lineage>
</organism>